<dbReference type="GO" id="GO:0019221">
    <property type="term" value="P:cytokine-mediated signaling pathway"/>
    <property type="evidence" value="ECO:0007669"/>
    <property type="project" value="TreeGrafter"/>
</dbReference>
<dbReference type="GO" id="GO:0005615">
    <property type="term" value="C:extracellular space"/>
    <property type="evidence" value="ECO:0007669"/>
    <property type="project" value="UniProtKB-KW"/>
</dbReference>
<comment type="subcellular location">
    <subcellularLocation>
        <location evidence="2">Cytoplasm</location>
        <location evidence="2">Cytosol</location>
    </subcellularLocation>
    <subcellularLocation>
        <location evidence="1">Lysosome</location>
    </subcellularLocation>
    <subcellularLocation>
        <location evidence="3">Secreted</location>
        <location evidence="3">Extracellular exosome</location>
    </subcellularLocation>
</comment>
<dbReference type="GeneID" id="117362012"/>
<dbReference type="GO" id="GO:0005829">
    <property type="term" value="C:cytosol"/>
    <property type="evidence" value="ECO:0007669"/>
    <property type="project" value="UniProtKB-SubCell"/>
</dbReference>
<dbReference type="GO" id="GO:0051781">
    <property type="term" value="P:positive regulation of cell division"/>
    <property type="evidence" value="ECO:0007669"/>
    <property type="project" value="UniProtKB-KW"/>
</dbReference>
<evidence type="ECO:0000256" key="8">
    <source>
        <dbReference type="ARBA" id="ARBA00022620"/>
    </source>
</evidence>
<evidence type="ECO:0000256" key="4">
    <source>
        <dbReference type="ARBA" id="ARBA00010448"/>
    </source>
</evidence>
<dbReference type="OrthoDB" id="9449069at2759"/>
<keyword evidence="11" id="KW-0497">Mitogen</keyword>
<proteinExistence type="inferred from homology"/>
<dbReference type="GO" id="GO:0071222">
    <property type="term" value="P:cellular response to lipopolysaccharide"/>
    <property type="evidence" value="ECO:0007669"/>
    <property type="project" value="TreeGrafter"/>
</dbReference>
<dbReference type="SMART" id="SM00125">
    <property type="entry name" value="IL1"/>
    <property type="match status" value="1"/>
</dbReference>
<keyword evidence="9" id="KW-0395">Inflammatory response</keyword>
<evidence type="ECO:0000256" key="3">
    <source>
        <dbReference type="ARBA" id="ARBA00004550"/>
    </source>
</evidence>
<keyword evidence="13" id="KW-1185">Reference proteome</keyword>
<name>A0A6P8R001_GEOSA</name>
<evidence type="ECO:0000256" key="6">
    <source>
        <dbReference type="ARBA" id="ARBA00022514"/>
    </source>
</evidence>
<protein>
    <recommendedName>
        <fullName evidence="12">Interleukin-1</fullName>
    </recommendedName>
</protein>
<dbReference type="Gene3D" id="2.80.10.50">
    <property type="match status" value="1"/>
</dbReference>
<gene>
    <name evidence="14" type="primary">LOC117362012</name>
</gene>
<keyword evidence="6" id="KW-0202">Cytokine</keyword>
<dbReference type="GO" id="GO:0005149">
    <property type="term" value="F:interleukin-1 receptor binding"/>
    <property type="evidence" value="ECO:0007669"/>
    <property type="project" value="UniProtKB-UniRule"/>
</dbReference>
<dbReference type="GO" id="GO:0001660">
    <property type="term" value="P:fever generation"/>
    <property type="evidence" value="ECO:0007669"/>
    <property type="project" value="UniProtKB-KW"/>
</dbReference>
<dbReference type="RefSeq" id="XP_033803617.1">
    <property type="nucleotide sequence ID" value="XM_033947726.1"/>
</dbReference>
<sequence>MSVIPMEISCANSEFFCGSCPPSCLQSQGSFQTSAWRPYSKMATGMEAYIQLWGRYPTPPYLTVRENFTKTIVLTVNRRQLLDIKRKITPMIGALRYDREKQEITSVASFRPDRSPEPCTLYSNNRSLTEECGTLKVVSHKSGIGGQCEFEIIPYKTTTSTKQGVPVVIKTKNLCLSCPKSSSPKLQLEEFSKELENISGESERFIFWQNKSGSNVTFQSQTNDNFFIATSKDKQDVGMVNDKNSKGIIEFEVYGCNSKIQAKILKIIEIYL</sequence>
<dbReference type="AlphaFoldDB" id="A0A6P8R001"/>
<evidence type="ECO:0000256" key="11">
    <source>
        <dbReference type="ARBA" id="ARBA00023246"/>
    </source>
</evidence>
<evidence type="ECO:0000256" key="1">
    <source>
        <dbReference type="ARBA" id="ARBA00004371"/>
    </source>
</evidence>
<dbReference type="InParanoid" id="A0A6P8R001"/>
<keyword evidence="8" id="KW-0666">Pyrogen</keyword>
<reference evidence="14" key="1">
    <citation type="submission" date="2025-08" db="UniProtKB">
        <authorList>
            <consortium name="RefSeq"/>
        </authorList>
    </citation>
    <scope>IDENTIFICATION</scope>
</reference>
<dbReference type="InterPro" id="IPR000975">
    <property type="entry name" value="IL-1_fam"/>
</dbReference>
<evidence type="ECO:0000256" key="5">
    <source>
        <dbReference type="ARBA" id="ARBA00022490"/>
    </source>
</evidence>
<dbReference type="GO" id="GO:0006955">
    <property type="term" value="P:immune response"/>
    <property type="evidence" value="ECO:0007669"/>
    <property type="project" value="InterPro"/>
</dbReference>
<dbReference type="Proteomes" id="UP000515159">
    <property type="component" value="Chromosome 6"/>
</dbReference>
<dbReference type="GO" id="GO:0010628">
    <property type="term" value="P:positive regulation of gene expression"/>
    <property type="evidence" value="ECO:0007669"/>
    <property type="project" value="TreeGrafter"/>
</dbReference>
<keyword evidence="10" id="KW-0458">Lysosome</keyword>
<dbReference type="PANTHER" id="PTHR10078">
    <property type="entry name" value="INTERLEUKIN-1 FAMILY MEMBER"/>
    <property type="match status" value="1"/>
</dbReference>
<organism evidence="13 14">
    <name type="scientific">Geotrypetes seraphini</name>
    <name type="common">Gaboon caecilian</name>
    <name type="synonym">Caecilia seraphini</name>
    <dbReference type="NCBI Taxonomy" id="260995"/>
    <lineage>
        <taxon>Eukaryota</taxon>
        <taxon>Metazoa</taxon>
        <taxon>Chordata</taxon>
        <taxon>Craniata</taxon>
        <taxon>Vertebrata</taxon>
        <taxon>Euteleostomi</taxon>
        <taxon>Amphibia</taxon>
        <taxon>Gymnophiona</taxon>
        <taxon>Geotrypetes</taxon>
    </lineage>
</organism>
<comment type="similarity">
    <text evidence="4 12">Belongs to the IL-1 family.</text>
</comment>
<dbReference type="PRINTS" id="PR00264">
    <property type="entry name" value="INTERLEUKIN1"/>
</dbReference>
<dbReference type="Pfam" id="PF00340">
    <property type="entry name" value="IL1"/>
    <property type="match status" value="1"/>
</dbReference>
<dbReference type="KEGG" id="gsh:117362012"/>
<keyword evidence="7 12" id="KW-0964">Secreted</keyword>
<dbReference type="SUPFAM" id="SSF50353">
    <property type="entry name" value="Cytokine"/>
    <property type="match status" value="1"/>
</dbReference>
<evidence type="ECO:0000256" key="10">
    <source>
        <dbReference type="ARBA" id="ARBA00023228"/>
    </source>
</evidence>
<evidence type="ECO:0000256" key="9">
    <source>
        <dbReference type="ARBA" id="ARBA00023198"/>
    </source>
</evidence>
<dbReference type="PANTHER" id="PTHR10078:SF30">
    <property type="entry name" value="INTERLEUKIN-1 BETA"/>
    <property type="match status" value="1"/>
</dbReference>
<dbReference type="GO" id="GO:0005764">
    <property type="term" value="C:lysosome"/>
    <property type="evidence" value="ECO:0007669"/>
    <property type="project" value="UniProtKB-SubCell"/>
</dbReference>
<dbReference type="GO" id="GO:0005125">
    <property type="term" value="F:cytokine activity"/>
    <property type="evidence" value="ECO:0007669"/>
    <property type="project" value="UniProtKB-UniRule"/>
</dbReference>
<evidence type="ECO:0000313" key="13">
    <source>
        <dbReference type="Proteomes" id="UP000515159"/>
    </source>
</evidence>
<evidence type="ECO:0000256" key="7">
    <source>
        <dbReference type="ARBA" id="ARBA00022525"/>
    </source>
</evidence>
<accession>A0A6P8R001</accession>
<evidence type="ECO:0000256" key="2">
    <source>
        <dbReference type="ARBA" id="ARBA00004514"/>
    </source>
</evidence>
<dbReference type="InterPro" id="IPR008996">
    <property type="entry name" value="IL1/FGF"/>
</dbReference>
<keyword evidence="5" id="KW-0963">Cytoplasm</keyword>
<evidence type="ECO:0000256" key="12">
    <source>
        <dbReference type="RuleBase" id="RU003753"/>
    </source>
</evidence>
<evidence type="ECO:0000313" key="14">
    <source>
        <dbReference type="RefSeq" id="XP_033803617.1"/>
    </source>
</evidence>